<evidence type="ECO:0000313" key="12">
    <source>
        <dbReference type="Proteomes" id="UP000594263"/>
    </source>
</evidence>
<dbReference type="InterPro" id="IPR000626">
    <property type="entry name" value="Ubiquitin-like_dom"/>
</dbReference>
<dbReference type="GO" id="GO:0005886">
    <property type="term" value="C:plasma membrane"/>
    <property type="evidence" value="ECO:0007669"/>
    <property type="project" value="UniProtKB-SubCell"/>
</dbReference>
<protein>
    <recommendedName>
        <fullName evidence="9">Membrane-anchored ubiquitin-fold protein</fullName>
    </recommendedName>
</protein>
<dbReference type="InterPro" id="IPR017000">
    <property type="entry name" value="MUB"/>
</dbReference>
<dbReference type="InterPro" id="IPR039540">
    <property type="entry name" value="UBL3-like_ubiquitin_dom"/>
</dbReference>
<sequence>MVVEEEEDLVRLVFRLYDGMDMGPFEYPSTTTIAAVKQTIVDDWPNDKEMVPMSVNEIKLIHAGKILDSDQTVGRSRMSFADPEQEAIIMHVVLQPFTGNNKSEKNSDKTPKCTCASCSIM</sequence>
<feature type="domain" description="Ubiquitin-like" evidence="10">
    <location>
        <begin position="10"/>
        <end position="79"/>
    </location>
</feature>
<keyword evidence="3 9" id="KW-1003">Cell membrane</keyword>
<dbReference type="InterPro" id="IPR040015">
    <property type="entry name" value="UBL3-like"/>
</dbReference>
<dbReference type="EnsemblPlants" id="Kaladp0024s0715.1.v1.1">
    <property type="protein sequence ID" value="Kaladp0024s0715.1.v1.1"/>
    <property type="gene ID" value="Kaladp0024s0715.v1.1"/>
</dbReference>
<evidence type="ECO:0000256" key="4">
    <source>
        <dbReference type="ARBA" id="ARBA00022481"/>
    </source>
</evidence>
<evidence type="ECO:0000313" key="11">
    <source>
        <dbReference type="EnsemblPlants" id="Kaladp0024s0715.1.v1.1"/>
    </source>
</evidence>
<keyword evidence="12" id="KW-1185">Reference proteome</keyword>
<keyword evidence="4" id="KW-0488">Methylation</keyword>
<evidence type="ECO:0000256" key="5">
    <source>
        <dbReference type="ARBA" id="ARBA00023136"/>
    </source>
</evidence>
<dbReference type="Proteomes" id="UP000594263">
    <property type="component" value="Unplaced"/>
</dbReference>
<proteinExistence type="predicted"/>
<evidence type="ECO:0000256" key="7">
    <source>
        <dbReference type="ARBA" id="ARBA00023288"/>
    </source>
</evidence>
<evidence type="ECO:0000259" key="10">
    <source>
        <dbReference type="PROSITE" id="PS50053"/>
    </source>
</evidence>
<dbReference type="CDD" id="cd01814">
    <property type="entry name" value="Ubl_MUBs_plant"/>
    <property type="match status" value="1"/>
</dbReference>
<dbReference type="Gene3D" id="3.10.20.90">
    <property type="entry name" value="Phosphatidylinositol 3-kinase Catalytic Subunit, Chain A, domain 1"/>
    <property type="match status" value="1"/>
</dbReference>
<comment type="subcellular location">
    <subcellularLocation>
        <location evidence="2">Cell membrane</location>
        <topology evidence="2">Lipid-anchor</topology>
    </subcellularLocation>
</comment>
<dbReference type="SUPFAM" id="SSF54236">
    <property type="entry name" value="Ubiquitin-like"/>
    <property type="match status" value="1"/>
</dbReference>
<comment type="function">
    <text evidence="1 9">May serve as docking site to facilitate the association of other proteins to the plasma membrane.</text>
</comment>
<evidence type="ECO:0000256" key="2">
    <source>
        <dbReference type="ARBA" id="ARBA00004193"/>
    </source>
</evidence>
<evidence type="ECO:0000256" key="3">
    <source>
        <dbReference type="ARBA" id="ARBA00022475"/>
    </source>
</evidence>
<keyword evidence="6" id="KW-0564">Palmitate</keyword>
<evidence type="ECO:0000256" key="9">
    <source>
        <dbReference type="PIRNR" id="PIRNR032572"/>
    </source>
</evidence>
<keyword evidence="7" id="KW-0449">Lipoprotein</keyword>
<keyword evidence="8" id="KW-0636">Prenylation</keyword>
<dbReference type="PIRSF" id="PIRSF032572">
    <property type="entry name" value="MUB"/>
    <property type="match status" value="1"/>
</dbReference>
<dbReference type="InterPro" id="IPR029071">
    <property type="entry name" value="Ubiquitin-like_domsf"/>
</dbReference>
<dbReference type="Pfam" id="PF13881">
    <property type="entry name" value="Rad60-SLD_2"/>
    <property type="match status" value="1"/>
</dbReference>
<dbReference type="AlphaFoldDB" id="A0A7N0ZSN9"/>
<evidence type="ECO:0000256" key="8">
    <source>
        <dbReference type="ARBA" id="ARBA00023289"/>
    </source>
</evidence>
<evidence type="ECO:0000256" key="6">
    <source>
        <dbReference type="ARBA" id="ARBA00023139"/>
    </source>
</evidence>
<dbReference type="Gramene" id="Kaladp0024s0715.1.v1.1">
    <property type="protein sequence ID" value="Kaladp0024s0715.1.v1.1"/>
    <property type="gene ID" value="Kaladp0024s0715.v1.1"/>
</dbReference>
<reference evidence="11" key="1">
    <citation type="submission" date="2021-01" db="UniProtKB">
        <authorList>
            <consortium name="EnsemblPlants"/>
        </authorList>
    </citation>
    <scope>IDENTIFICATION</scope>
</reference>
<accession>A0A7N0ZSN9</accession>
<dbReference type="PANTHER" id="PTHR13169:SF1">
    <property type="entry name" value="MEMBRANE-ANCHORED UBIQUITIN-FOLD PROTEIN 4"/>
    <property type="match status" value="1"/>
</dbReference>
<dbReference type="PANTHER" id="PTHR13169">
    <property type="entry name" value="UBIQUITIN-LIKE PROTEIN 3 HCG-1 PROTEIN"/>
    <property type="match status" value="1"/>
</dbReference>
<organism evidence="11 12">
    <name type="scientific">Kalanchoe fedtschenkoi</name>
    <name type="common">Lavender scallops</name>
    <name type="synonym">South American air plant</name>
    <dbReference type="NCBI Taxonomy" id="63787"/>
    <lineage>
        <taxon>Eukaryota</taxon>
        <taxon>Viridiplantae</taxon>
        <taxon>Streptophyta</taxon>
        <taxon>Embryophyta</taxon>
        <taxon>Tracheophyta</taxon>
        <taxon>Spermatophyta</taxon>
        <taxon>Magnoliopsida</taxon>
        <taxon>eudicotyledons</taxon>
        <taxon>Gunneridae</taxon>
        <taxon>Pentapetalae</taxon>
        <taxon>Saxifragales</taxon>
        <taxon>Crassulaceae</taxon>
        <taxon>Kalanchoe</taxon>
    </lineage>
</organism>
<name>A0A7N0ZSN9_KALFE</name>
<keyword evidence="5 9" id="KW-0472">Membrane</keyword>
<evidence type="ECO:0000256" key="1">
    <source>
        <dbReference type="ARBA" id="ARBA00002929"/>
    </source>
</evidence>
<dbReference type="PROSITE" id="PS50053">
    <property type="entry name" value="UBIQUITIN_2"/>
    <property type="match status" value="1"/>
</dbReference>